<dbReference type="PANTHER" id="PTHR45339">
    <property type="entry name" value="HYBRID SIGNAL TRANSDUCTION HISTIDINE KINASE J"/>
    <property type="match status" value="1"/>
</dbReference>
<dbReference type="SMART" id="SM00387">
    <property type="entry name" value="HATPase_c"/>
    <property type="match status" value="1"/>
</dbReference>
<keyword evidence="7" id="KW-0812">Transmembrane</keyword>
<keyword evidence="5" id="KW-0802">TPR repeat</keyword>
<keyword evidence="7" id="KW-0472">Membrane</keyword>
<comment type="caution">
    <text evidence="10">The sequence shown here is derived from an EMBL/GenBank/DDBJ whole genome shotgun (WGS) entry which is preliminary data.</text>
</comment>
<feature type="repeat" description="TPR" evidence="5">
    <location>
        <begin position="71"/>
        <end position="104"/>
    </location>
</feature>
<dbReference type="PROSITE" id="PS50110">
    <property type="entry name" value="RESPONSE_REGULATORY"/>
    <property type="match status" value="1"/>
</dbReference>
<evidence type="ECO:0000313" key="11">
    <source>
        <dbReference type="Proteomes" id="UP001574169"/>
    </source>
</evidence>
<dbReference type="InterPro" id="IPR003594">
    <property type="entry name" value="HATPase_dom"/>
</dbReference>
<dbReference type="InterPro" id="IPR003661">
    <property type="entry name" value="HisK_dim/P_dom"/>
</dbReference>
<evidence type="ECO:0000256" key="1">
    <source>
        <dbReference type="ARBA" id="ARBA00000085"/>
    </source>
</evidence>
<dbReference type="SUPFAM" id="SSF48452">
    <property type="entry name" value="TPR-like"/>
    <property type="match status" value="2"/>
</dbReference>
<dbReference type="SMART" id="SM00448">
    <property type="entry name" value="REC"/>
    <property type="match status" value="1"/>
</dbReference>
<evidence type="ECO:0000256" key="6">
    <source>
        <dbReference type="SAM" id="Coils"/>
    </source>
</evidence>
<dbReference type="SUPFAM" id="SSF47384">
    <property type="entry name" value="Homodimeric domain of signal transducing histidine kinase"/>
    <property type="match status" value="1"/>
</dbReference>
<keyword evidence="3 4" id="KW-0597">Phosphoprotein</keyword>
<dbReference type="PANTHER" id="PTHR45339:SF3">
    <property type="entry name" value="HISTIDINE KINASE"/>
    <property type="match status" value="1"/>
</dbReference>
<gene>
    <name evidence="10" type="ORF">AAGV28_06655</name>
</gene>
<evidence type="ECO:0000313" key="10">
    <source>
        <dbReference type="EMBL" id="MFA9191048.1"/>
    </source>
</evidence>
<dbReference type="Gene3D" id="3.30.565.10">
    <property type="entry name" value="Histidine kinase-like ATPase, C-terminal domain"/>
    <property type="match status" value="1"/>
</dbReference>
<reference evidence="10 11" key="1">
    <citation type="submission" date="2024-04" db="EMBL/GenBank/DDBJ databases">
        <title>New Clade of Flavobacterium.</title>
        <authorList>
            <person name="Matos L."/>
            <person name="Proenca D.N."/>
            <person name="Fransisco R.M."/>
            <person name="Chung A.P."/>
            <person name="Maccario L."/>
            <person name="Sorensen S.J."/>
            <person name="Morais P.V."/>
        </authorList>
    </citation>
    <scope>NUCLEOTIDE SEQUENCE [LARGE SCALE GENOMIC DNA]</scope>
    <source>
        <strain evidence="10 11">FZUC8N2.13</strain>
    </source>
</reference>
<dbReference type="RefSeq" id="WP_373406045.1">
    <property type="nucleotide sequence ID" value="NZ_JBCFQL010000006.1"/>
</dbReference>
<sequence length="733" mass="84900">MSFFKIIFLLLTLPLFSHTKIKNTPISSKQIALLTEQASVYLDEYKYELSLAKARVALQLAYKVNNDLLVAKNYNIIAGNYEELNEFKRAIYYYNKALDHANKSGNDSIKHRFYNNLGNVYCFDEKQFDKGLFYYQKCLKYSEKEGDFKQIYMTKLNLTWAYFNAKDFEKGKIYLDFINKKYRGYDNESDQVIINMLNGMYYNNLGDFKKAEFYFLKANSLGELQKDKSDYSYALEEYTKFLFHSGKYKEAYENMILFHKIIEEIERKIKLNRAYIAGTNLEIDEYKRKIDEIELKNNFQAQVLEKTKTISILLIISLITLLLFIYSLYRNYNLKKVKNLELIQKNQELFLAKEKAEVASRLKSQFVSTITHELRTPLYGVIGITNMLVDEHKELSDSPHLKSLKFSAKYLLSLVNDVLQINKIEENRVVLEKMTFSIADEIDFIKNSMSYLAQKHNNSIKVILDPAIPEYLIGDKLRFSQIIINLVSNALKFTHNGEVTIFAHLVDVKGELYFIEFNIEDNGVGIAKEDQGKIFEKFVQVSRKEIDYQGTGLGLSIVKQLLELFNSTIYLKSELGKGTCFNFTIAFENDKLKTNSIINNINVDLSSNKKFNILVVDDNKINLLITQKTIEKFNYQCSAASSGKEALELLDSEIFDVILMDINMPILNGFETTKLIRQREIKTPIIALTAFDKEEITEEAISAGFNDIICKPFDSRQLHKVINEVIVKGSNLL</sequence>
<dbReference type="InterPro" id="IPR011006">
    <property type="entry name" value="CheY-like_superfamily"/>
</dbReference>
<proteinExistence type="predicted"/>
<dbReference type="InterPro" id="IPR005467">
    <property type="entry name" value="His_kinase_dom"/>
</dbReference>
<dbReference type="PROSITE" id="PS50005">
    <property type="entry name" value="TPR"/>
    <property type="match status" value="1"/>
</dbReference>
<dbReference type="Pfam" id="PF02518">
    <property type="entry name" value="HATPase_c"/>
    <property type="match status" value="1"/>
</dbReference>
<dbReference type="PROSITE" id="PS50109">
    <property type="entry name" value="HIS_KIN"/>
    <property type="match status" value="1"/>
</dbReference>
<dbReference type="InterPro" id="IPR011990">
    <property type="entry name" value="TPR-like_helical_dom_sf"/>
</dbReference>
<feature type="modified residue" description="4-aspartylphosphate" evidence="4">
    <location>
        <position position="661"/>
    </location>
</feature>
<evidence type="ECO:0000256" key="7">
    <source>
        <dbReference type="SAM" id="Phobius"/>
    </source>
</evidence>
<evidence type="ECO:0000256" key="3">
    <source>
        <dbReference type="ARBA" id="ARBA00022553"/>
    </source>
</evidence>
<dbReference type="SMART" id="SM00388">
    <property type="entry name" value="HisKA"/>
    <property type="match status" value="1"/>
</dbReference>
<dbReference type="SUPFAM" id="SSF55874">
    <property type="entry name" value="ATPase domain of HSP90 chaperone/DNA topoisomerase II/histidine kinase"/>
    <property type="match status" value="1"/>
</dbReference>
<dbReference type="EMBL" id="JBCFQL010000006">
    <property type="protein sequence ID" value="MFA9191048.1"/>
    <property type="molecule type" value="Genomic_DNA"/>
</dbReference>
<evidence type="ECO:0000259" key="8">
    <source>
        <dbReference type="PROSITE" id="PS50109"/>
    </source>
</evidence>
<dbReference type="CDD" id="cd17546">
    <property type="entry name" value="REC_hyHK_CKI1_RcsC-like"/>
    <property type="match status" value="1"/>
</dbReference>
<name>A0ABV4TAI7_9FLAO</name>
<keyword evidence="11" id="KW-1185">Reference proteome</keyword>
<dbReference type="Pfam" id="PF13181">
    <property type="entry name" value="TPR_8"/>
    <property type="match status" value="2"/>
</dbReference>
<evidence type="ECO:0000256" key="4">
    <source>
        <dbReference type="PROSITE-ProRule" id="PRU00169"/>
    </source>
</evidence>
<dbReference type="EC" id="2.7.13.3" evidence="2"/>
<dbReference type="SUPFAM" id="SSF52172">
    <property type="entry name" value="CheY-like"/>
    <property type="match status" value="1"/>
</dbReference>
<dbReference type="SMART" id="SM00028">
    <property type="entry name" value="TPR"/>
    <property type="match status" value="3"/>
</dbReference>
<feature type="transmembrane region" description="Helical" evidence="7">
    <location>
        <begin position="310"/>
        <end position="329"/>
    </location>
</feature>
<dbReference type="PRINTS" id="PR00344">
    <property type="entry name" value="BCTRLSENSOR"/>
</dbReference>
<accession>A0ABV4TAI7</accession>
<dbReference type="Gene3D" id="1.25.40.10">
    <property type="entry name" value="Tetratricopeptide repeat domain"/>
    <property type="match status" value="1"/>
</dbReference>
<keyword evidence="7" id="KW-1133">Transmembrane helix</keyword>
<feature type="domain" description="Histidine kinase" evidence="8">
    <location>
        <begin position="369"/>
        <end position="589"/>
    </location>
</feature>
<comment type="catalytic activity">
    <reaction evidence="1">
        <text>ATP + protein L-histidine = ADP + protein N-phospho-L-histidine.</text>
        <dbReference type="EC" id="2.7.13.3"/>
    </reaction>
</comment>
<dbReference type="InterPro" id="IPR036890">
    <property type="entry name" value="HATPase_C_sf"/>
</dbReference>
<feature type="domain" description="Response regulatory" evidence="9">
    <location>
        <begin position="612"/>
        <end position="726"/>
    </location>
</feature>
<evidence type="ECO:0000256" key="2">
    <source>
        <dbReference type="ARBA" id="ARBA00012438"/>
    </source>
</evidence>
<evidence type="ECO:0000256" key="5">
    <source>
        <dbReference type="PROSITE-ProRule" id="PRU00339"/>
    </source>
</evidence>
<dbReference type="Gene3D" id="1.10.287.130">
    <property type="match status" value="1"/>
</dbReference>
<dbReference type="Pfam" id="PF00072">
    <property type="entry name" value="Response_reg"/>
    <property type="match status" value="1"/>
</dbReference>
<feature type="coiled-coil region" evidence="6">
    <location>
        <begin position="276"/>
        <end position="303"/>
    </location>
</feature>
<dbReference type="Proteomes" id="UP001574169">
    <property type="component" value="Unassembled WGS sequence"/>
</dbReference>
<dbReference type="CDD" id="cd16922">
    <property type="entry name" value="HATPase_EvgS-ArcB-TorS-like"/>
    <property type="match status" value="1"/>
</dbReference>
<keyword evidence="6" id="KW-0175">Coiled coil</keyword>
<dbReference type="InterPro" id="IPR004358">
    <property type="entry name" value="Sig_transdc_His_kin-like_C"/>
</dbReference>
<dbReference type="CDD" id="cd00082">
    <property type="entry name" value="HisKA"/>
    <property type="match status" value="1"/>
</dbReference>
<dbReference type="InterPro" id="IPR001789">
    <property type="entry name" value="Sig_transdc_resp-reg_receiver"/>
</dbReference>
<dbReference type="Pfam" id="PF00512">
    <property type="entry name" value="HisKA"/>
    <property type="match status" value="1"/>
</dbReference>
<dbReference type="InterPro" id="IPR036097">
    <property type="entry name" value="HisK_dim/P_sf"/>
</dbReference>
<dbReference type="Gene3D" id="3.40.50.2300">
    <property type="match status" value="1"/>
</dbReference>
<dbReference type="InterPro" id="IPR019734">
    <property type="entry name" value="TPR_rpt"/>
</dbReference>
<organism evidence="10 11">
    <name type="scientific">Flavobacterium zubiriense</name>
    <dbReference type="NCBI Taxonomy" id="3138075"/>
    <lineage>
        <taxon>Bacteria</taxon>
        <taxon>Pseudomonadati</taxon>
        <taxon>Bacteroidota</taxon>
        <taxon>Flavobacteriia</taxon>
        <taxon>Flavobacteriales</taxon>
        <taxon>Flavobacteriaceae</taxon>
        <taxon>Flavobacterium</taxon>
    </lineage>
</organism>
<evidence type="ECO:0000259" key="9">
    <source>
        <dbReference type="PROSITE" id="PS50110"/>
    </source>
</evidence>
<protein>
    <recommendedName>
        <fullName evidence="2">histidine kinase</fullName>
        <ecNumber evidence="2">2.7.13.3</ecNumber>
    </recommendedName>
</protein>